<feature type="region of interest" description="Disordered" evidence="9">
    <location>
        <begin position="1"/>
        <end position="60"/>
    </location>
</feature>
<evidence type="ECO:0000313" key="12">
    <source>
        <dbReference type="Proteomes" id="UP000007875"/>
    </source>
</evidence>
<evidence type="ECO:0000256" key="5">
    <source>
        <dbReference type="ARBA" id="ARBA00022753"/>
    </source>
</evidence>
<dbReference type="GO" id="GO:0007165">
    <property type="term" value="P:signal transduction"/>
    <property type="evidence" value="ECO:0007669"/>
    <property type="project" value="InterPro"/>
</dbReference>
<dbReference type="InterPro" id="IPR048869">
    <property type="entry name" value="OCRL-1_2_ASH"/>
</dbReference>
<feature type="domain" description="Rho-GAP" evidence="10">
    <location>
        <begin position="641"/>
        <end position="823"/>
    </location>
</feature>
<dbReference type="FunCoup" id="H2YKA5">
    <property type="interactions" value="202"/>
</dbReference>
<dbReference type="GO" id="GO:0031901">
    <property type="term" value="C:early endosome membrane"/>
    <property type="evidence" value="ECO:0007669"/>
    <property type="project" value="UniProtKB-SubCell"/>
</dbReference>
<accession>H2YKA5</accession>
<keyword evidence="6" id="KW-0378">Hydrolase</keyword>
<evidence type="ECO:0000256" key="1">
    <source>
        <dbReference type="ARBA" id="ARBA00004146"/>
    </source>
</evidence>
<comment type="subcellular location">
    <subcellularLocation>
        <location evidence="2">Cytoplasmic vesicle</location>
        <location evidence="2">Phagosome membrane</location>
    </subcellularLocation>
    <subcellularLocation>
        <location evidence="1">Early endosome membrane</location>
    </subcellularLocation>
</comment>
<dbReference type="OMA" id="WDTSEKG"/>
<dbReference type="InterPro" id="IPR037793">
    <property type="entry name" value="OCRL1/INPP5B_INPP5c"/>
</dbReference>
<evidence type="ECO:0000313" key="11">
    <source>
        <dbReference type="Ensembl" id="ENSCSAVP00000005757.1"/>
    </source>
</evidence>
<dbReference type="GO" id="GO:0030670">
    <property type="term" value="C:phagocytic vesicle membrane"/>
    <property type="evidence" value="ECO:0007669"/>
    <property type="project" value="UniProtKB-SubCell"/>
</dbReference>
<sequence>MENPSFHAEDHLNDLGPENSVENVSEFDPFAPANAVSAPVQHRPFRPPPPPPNVPPRRTKLTVDPWVQGLTPELVSLDINSSPRKIKSESNNTQNTLQRSVDFNHRPKSSSFVSYINSGAEQAVDVETNYNNVNTSSTNPPAVHEIGNSKFLDFEGATGRNEMTTKLLSDRDKLMQLFMAKRQDDYTSTSPYKVFVGTWNVNGQLPNEPLNPWVASEIDPPDVYVIGFQELDLSKEAFVFSESSREEEWLRAVKKSLHPKAVYKLVKHIRLVGMMLLVFAQERHLRDITAVVSHHVGTGLLGKMGNKGGVGIRMKLHSSTFCFVNSHLAAHLEEIQRRNQDYNDICSRMRFPDPDGQSPFSVFTHDVLIWLGDLNYRIDKLSLEEVKDRIESERYEKLREHDQLTLQMREGNVYIGFKEGDLTFRPTYKYNPGTNDWDNSEKCRCPAWCDRILWRESGFNKMHTNIHQLKYQSHPSLKISDHKPVSSLFIIDVKVINQALYRKVYEEEIRRLDRMENEWLPTMTLSQHTLEFGTVKFQQAVIRSVEIENTGQTPCHFEFIGKLGETQFCKPWLTISKPKGYVLPGDKQDIEFEIYVNKSTSPSLNNREDRIEDILILHLVGVLEFFLYFIITVSQNWESTITIGRIDKSSMLNVPKELWRILDHLYHNARYQPDLFQQPGLHEEMKLIQENLDTQLPTVGNPLPGSNHSVAEALLIFLEALPEPVIPFNFYPACMEVYNDFERCRALLRSIPVHHLNVFNYLISFLQELPKHEANGLDLHLIATIFSGLILRPSSTQKKQLGEARMERIKSTAIIEAFLNHKV</sequence>
<dbReference type="InParanoid" id="H2YKA5"/>
<dbReference type="Ensembl" id="ENSCSAVT00000005832.1">
    <property type="protein sequence ID" value="ENSCSAVP00000005757.1"/>
    <property type="gene ID" value="ENSCSAVG00000003433.1"/>
</dbReference>
<comment type="similarity">
    <text evidence="3">Belongs to the inositol 1,4,5-trisphosphate 5-phosphatase type II family.</text>
</comment>
<evidence type="ECO:0000256" key="7">
    <source>
        <dbReference type="ARBA" id="ARBA00023098"/>
    </source>
</evidence>
<dbReference type="eggNOG" id="KOG0565">
    <property type="taxonomic scope" value="Eukaryota"/>
</dbReference>
<organism evidence="11 12">
    <name type="scientific">Ciona savignyi</name>
    <name type="common">Pacific transparent sea squirt</name>
    <dbReference type="NCBI Taxonomy" id="51511"/>
    <lineage>
        <taxon>Eukaryota</taxon>
        <taxon>Metazoa</taxon>
        <taxon>Chordata</taxon>
        <taxon>Tunicata</taxon>
        <taxon>Ascidiacea</taxon>
        <taxon>Phlebobranchia</taxon>
        <taxon>Cionidae</taxon>
        <taxon>Ciona</taxon>
    </lineage>
</organism>
<reference evidence="11" key="2">
    <citation type="submission" date="2025-08" db="UniProtKB">
        <authorList>
            <consortium name="Ensembl"/>
        </authorList>
    </citation>
    <scope>IDENTIFICATION</scope>
</reference>
<dbReference type="EC" id="3.1.3.36" evidence="4"/>
<dbReference type="GO" id="GO:0004439">
    <property type="term" value="F:phosphatidylinositol-4,5-bisphosphate 5-phosphatase activity"/>
    <property type="evidence" value="ECO:0007669"/>
    <property type="project" value="UniProtKB-EC"/>
</dbReference>
<evidence type="ECO:0000256" key="3">
    <source>
        <dbReference type="ARBA" id="ARBA00005910"/>
    </source>
</evidence>
<dbReference type="FunFam" id="3.60.10.10:FF:000004">
    <property type="entry name" value="Type II inositol 1,4,5-trisphosphate 5-phosphatase"/>
    <property type="match status" value="1"/>
</dbReference>
<keyword evidence="8" id="KW-0968">Cytoplasmic vesicle</keyword>
<dbReference type="PANTHER" id="PTHR11200">
    <property type="entry name" value="INOSITOL 5-PHOSPHATASE"/>
    <property type="match status" value="1"/>
</dbReference>
<dbReference type="SMART" id="SM00324">
    <property type="entry name" value="RhoGAP"/>
    <property type="match status" value="1"/>
</dbReference>
<keyword evidence="7" id="KW-0443">Lipid metabolism</keyword>
<dbReference type="STRING" id="51511.ENSCSAVP00000005757"/>
<dbReference type="FunFam" id="1.10.555.10:FF:000012">
    <property type="entry name" value="Putative inositol polyphosphate 5-phosphatase OCRL-1"/>
    <property type="match status" value="1"/>
</dbReference>
<keyword evidence="12" id="KW-1185">Reference proteome</keyword>
<dbReference type="CDD" id="cd09093">
    <property type="entry name" value="INPP5c_INPP5B"/>
    <property type="match status" value="1"/>
</dbReference>
<evidence type="ECO:0000256" key="4">
    <source>
        <dbReference type="ARBA" id="ARBA00013044"/>
    </source>
</evidence>
<dbReference type="InterPro" id="IPR013783">
    <property type="entry name" value="Ig-like_fold"/>
</dbReference>
<dbReference type="Gene3D" id="2.60.40.10">
    <property type="entry name" value="Immunoglobulins"/>
    <property type="match status" value="1"/>
</dbReference>
<dbReference type="PANTHER" id="PTHR11200:SF300">
    <property type="entry name" value="TYPE II INOSITOL 1,4,5-TRISPHOSPHATE 5-PHOSPHATASE"/>
    <property type="match status" value="1"/>
</dbReference>
<dbReference type="Pfam" id="PF00620">
    <property type="entry name" value="RhoGAP"/>
    <property type="match status" value="1"/>
</dbReference>
<reference evidence="11" key="3">
    <citation type="submission" date="2025-09" db="UniProtKB">
        <authorList>
            <consortium name="Ensembl"/>
        </authorList>
    </citation>
    <scope>IDENTIFICATION</scope>
</reference>
<dbReference type="PROSITE" id="PS50238">
    <property type="entry name" value="RHOGAP"/>
    <property type="match status" value="1"/>
</dbReference>
<feature type="compositionally biased region" description="Pro residues" evidence="9">
    <location>
        <begin position="46"/>
        <end position="55"/>
    </location>
</feature>
<dbReference type="InterPro" id="IPR000300">
    <property type="entry name" value="IPPc"/>
</dbReference>
<dbReference type="SUPFAM" id="SSF48350">
    <property type="entry name" value="GTPase activation domain, GAP"/>
    <property type="match status" value="1"/>
</dbReference>
<dbReference type="InterPro" id="IPR008936">
    <property type="entry name" value="Rho_GTPase_activation_prot"/>
</dbReference>
<dbReference type="Gene3D" id="3.60.10.10">
    <property type="entry name" value="Endonuclease/exonuclease/phosphatase"/>
    <property type="match status" value="1"/>
</dbReference>
<dbReference type="GO" id="GO:0052745">
    <property type="term" value="F:inositol phosphate phosphatase activity"/>
    <property type="evidence" value="ECO:0007669"/>
    <property type="project" value="InterPro"/>
</dbReference>
<proteinExistence type="inferred from homology"/>
<name>H2YKA5_CIOSA</name>
<dbReference type="HOGENOM" id="CLU_006779_3_1_1"/>
<keyword evidence="5" id="KW-0967">Endosome</keyword>
<dbReference type="GO" id="GO:0046856">
    <property type="term" value="P:phosphatidylinositol dephosphorylation"/>
    <property type="evidence" value="ECO:0007669"/>
    <property type="project" value="InterPro"/>
</dbReference>
<dbReference type="InterPro" id="IPR046985">
    <property type="entry name" value="IP5"/>
</dbReference>
<evidence type="ECO:0000259" key="10">
    <source>
        <dbReference type="PROSITE" id="PS50238"/>
    </source>
</evidence>
<dbReference type="Proteomes" id="UP000007875">
    <property type="component" value="Unassembled WGS sequence"/>
</dbReference>
<evidence type="ECO:0000256" key="9">
    <source>
        <dbReference type="SAM" id="MobiDB-lite"/>
    </source>
</evidence>
<evidence type="ECO:0000256" key="2">
    <source>
        <dbReference type="ARBA" id="ARBA00004580"/>
    </source>
</evidence>
<dbReference type="InterPro" id="IPR000198">
    <property type="entry name" value="RhoGAP_dom"/>
</dbReference>
<evidence type="ECO:0000256" key="8">
    <source>
        <dbReference type="ARBA" id="ARBA00023329"/>
    </source>
</evidence>
<dbReference type="SMART" id="SM00128">
    <property type="entry name" value="IPPc"/>
    <property type="match status" value="1"/>
</dbReference>
<dbReference type="Pfam" id="PF22669">
    <property type="entry name" value="Exo_endo_phos2"/>
    <property type="match status" value="1"/>
</dbReference>
<evidence type="ECO:0000256" key="6">
    <source>
        <dbReference type="ARBA" id="ARBA00022801"/>
    </source>
</evidence>
<reference evidence="12" key="1">
    <citation type="submission" date="2003-08" db="EMBL/GenBank/DDBJ databases">
        <authorList>
            <person name="Birren B."/>
            <person name="Nusbaum C."/>
            <person name="Abebe A."/>
            <person name="Abouelleil A."/>
            <person name="Adekoya E."/>
            <person name="Ait-zahra M."/>
            <person name="Allen N."/>
            <person name="Allen T."/>
            <person name="An P."/>
            <person name="Anderson M."/>
            <person name="Anderson S."/>
            <person name="Arachchi H."/>
            <person name="Armbruster J."/>
            <person name="Bachantsang P."/>
            <person name="Baldwin J."/>
            <person name="Barry A."/>
            <person name="Bayul T."/>
            <person name="Blitshsteyn B."/>
            <person name="Bloom T."/>
            <person name="Blye J."/>
            <person name="Boguslavskiy L."/>
            <person name="Borowsky M."/>
            <person name="Boukhgalter B."/>
            <person name="Brunache A."/>
            <person name="Butler J."/>
            <person name="Calixte N."/>
            <person name="Calvo S."/>
            <person name="Camarata J."/>
            <person name="Campo K."/>
            <person name="Chang J."/>
            <person name="Cheshatsang Y."/>
            <person name="Citroen M."/>
            <person name="Collymore A."/>
            <person name="Considine T."/>
            <person name="Cook A."/>
            <person name="Cooke P."/>
            <person name="Corum B."/>
            <person name="Cuomo C."/>
            <person name="David R."/>
            <person name="Dawoe T."/>
            <person name="Degray S."/>
            <person name="Dodge S."/>
            <person name="Dooley K."/>
            <person name="Dorje P."/>
            <person name="Dorjee K."/>
            <person name="Dorris L."/>
            <person name="Duffey N."/>
            <person name="Dupes A."/>
            <person name="Elkins T."/>
            <person name="Engels R."/>
            <person name="Erickson J."/>
            <person name="Farina A."/>
            <person name="Faro S."/>
            <person name="Ferreira P."/>
            <person name="Fischer H."/>
            <person name="Fitzgerald M."/>
            <person name="Foley K."/>
            <person name="Gage D."/>
            <person name="Galagan J."/>
            <person name="Gearin G."/>
            <person name="Gnerre S."/>
            <person name="Gnirke A."/>
            <person name="Goyette A."/>
            <person name="Graham J."/>
            <person name="Grandbois E."/>
            <person name="Gyaltsen K."/>
            <person name="Hafez N."/>
            <person name="Hagopian D."/>
            <person name="Hagos B."/>
            <person name="Hall J."/>
            <person name="Hatcher B."/>
            <person name="Heller A."/>
            <person name="Higgins H."/>
            <person name="Honan T."/>
            <person name="Horn A."/>
            <person name="Houde N."/>
            <person name="Hughes L."/>
            <person name="Hulme W."/>
            <person name="Husby E."/>
            <person name="Iliev I."/>
            <person name="Jaffe D."/>
            <person name="Jones C."/>
            <person name="Kamal M."/>
            <person name="Kamat A."/>
            <person name="Kamvysselis M."/>
            <person name="Karlsson E."/>
            <person name="Kells C."/>
            <person name="Kieu A."/>
            <person name="Kisner P."/>
            <person name="Kodira C."/>
            <person name="Kulbokas E."/>
            <person name="Labutti K."/>
            <person name="Lama D."/>
            <person name="Landers T."/>
            <person name="Leger J."/>
            <person name="Levine S."/>
            <person name="Lewis D."/>
            <person name="Lewis T."/>
            <person name="Lindblad-toh K."/>
            <person name="Liu X."/>
            <person name="Lokyitsang T."/>
            <person name="Lokyitsang Y."/>
            <person name="Lucien O."/>
            <person name="Lui A."/>
            <person name="Ma L.J."/>
            <person name="Mabbitt R."/>
            <person name="Macdonald J."/>
            <person name="Maclean C."/>
            <person name="Major J."/>
            <person name="Manning J."/>
            <person name="Marabella R."/>
            <person name="Maru K."/>
            <person name="Matthews C."/>
            <person name="Mauceli E."/>
            <person name="Mccarthy M."/>
            <person name="Mcdonough S."/>
            <person name="Mcghee T."/>
            <person name="Meldrim J."/>
            <person name="Meneus L."/>
            <person name="Mesirov J."/>
            <person name="Mihalev A."/>
            <person name="Mihova T."/>
            <person name="Mikkelsen T."/>
            <person name="Mlenga V."/>
            <person name="Moru K."/>
            <person name="Mozes J."/>
            <person name="Mulrain L."/>
            <person name="Munson G."/>
            <person name="Naylor J."/>
            <person name="Newes C."/>
            <person name="Nguyen C."/>
            <person name="Nguyen N."/>
            <person name="Nguyen T."/>
            <person name="Nicol R."/>
            <person name="Nielsen C."/>
            <person name="Nizzari M."/>
            <person name="Norbu C."/>
            <person name="Norbu N."/>
            <person name="O'donnell P."/>
            <person name="Okoawo O."/>
            <person name="O'leary S."/>
            <person name="Omotosho B."/>
            <person name="O'neill K."/>
            <person name="Osman S."/>
            <person name="Parker S."/>
            <person name="Perrin D."/>
            <person name="Phunkhang P."/>
            <person name="Piqani B."/>
            <person name="Purcell S."/>
            <person name="Rachupka T."/>
            <person name="Ramasamy U."/>
            <person name="Rameau R."/>
            <person name="Ray V."/>
            <person name="Raymond C."/>
            <person name="Retta R."/>
            <person name="Richardson S."/>
            <person name="Rise C."/>
            <person name="Rodriguez J."/>
            <person name="Rogers J."/>
            <person name="Rogov P."/>
            <person name="Rutman M."/>
            <person name="Schupbach R."/>
            <person name="Seaman C."/>
            <person name="Settipalli S."/>
            <person name="Sharpe T."/>
            <person name="Sheridan J."/>
            <person name="Sherpa N."/>
            <person name="Shi J."/>
            <person name="Smirnov S."/>
            <person name="Smith C."/>
            <person name="Sougnez C."/>
            <person name="Spencer B."/>
            <person name="Stalker J."/>
            <person name="Stange-thomann N."/>
            <person name="Stavropoulos S."/>
            <person name="Stetson K."/>
            <person name="Stone C."/>
            <person name="Stone S."/>
            <person name="Stubbs M."/>
            <person name="Talamas J."/>
            <person name="Tchuinga P."/>
            <person name="Tenzing P."/>
            <person name="Tesfaye S."/>
            <person name="Theodore J."/>
            <person name="Thoulutsang Y."/>
            <person name="Topham K."/>
            <person name="Towey S."/>
            <person name="Tsamla T."/>
            <person name="Tsomo N."/>
            <person name="Vallee D."/>
            <person name="Vassiliev H."/>
            <person name="Venkataraman V."/>
            <person name="Vinson J."/>
            <person name="Vo A."/>
            <person name="Wade C."/>
            <person name="Wang S."/>
            <person name="Wangchuk T."/>
            <person name="Wangdi T."/>
            <person name="Whittaker C."/>
            <person name="Wilkinson J."/>
            <person name="Wu Y."/>
            <person name="Wyman D."/>
            <person name="Yadav S."/>
            <person name="Yang S."/>
            <person name="Yang X."/>
            <person name="Yeager S."/>
            <person name="Yee E."/>
            <person name="Young G."/>
            <person name="Zainoun J."/>
            <person name="Zembeck L."/>
            <person name="Zimmer A."/>
            <person name="Zody M."/>
            <person name="Lander E."/>
        </authorList>
    </citation>
    <scope>NUCLEOTIDE SEQUENCE [LARGE SCALE GENOMIC DNA]</scope>
</reference>
<dbReference type="SUPFAM" id="SSF56219">
    <property type="entry name" value="DNase I-like"/>
    <property type="match status" value="1"/>
</dbReference>
<protein>
    <recommendedName>
        <fullName evidence="4">phosphoinositide 5-phosphatase</fullName>
        <ecNumber evidence="4">3.1.3.36</ecNumber>
    </recommendedName>
</protein>
<dbReference type="Gene3D" id="1.10.555.10">
    <property type="entry name" value="Rho GTPase activation protein"/>
    <property type="match status" value="1"/>
</dbReference>
<dbReference type="InterPro" id="IPR036691">
    <property type="entry name" value="Endo/exonu/phosph_ase_sf"/>
</dbReference>
<dbReference type="GeneTree" id="ENSGT00940000156762"/>
<dbReference type="AlphaFoldDB" id="H2YKA5"/>
<dbReference type="Pfam" id="PF21310">
    <property type="entry name" value="OCRL-like_ASH"/>
    <property type="match status" value="1"/>
</dbReference>